<dbReference type="OrthoDB" id="2019572at2759"/>
<keyword evidence="1" id="KW-0472">Membrane</keyword>
<reference evidence="3 4" key="1">
    <citation type="journal article" date="2016" name="Genome Biol. Evol.">
        <title>Divergent and convergent evolution of fungal pathogenicity.</title>
        <authorList>
            <person name="Shang Y."/>
            <person name="Xiao G."/>
            <person name="Zheng P."/>
            <person name="Cen K."/>
            <person name="Zhan S."/>
            <person name="Wang C."/>
        </authorList>
    </citation>
    <scope>NUCLEOTIDE SEQUENCE [LARGE SCALE GENOMIC DNA]</scope>
    <source>
        <strain evidence="3 4">RCEF 1005</strain>
    </source>
</reference>
<protein>
    <recommendedName>
        <fullName evidence="2">Nucleotide-diphospho-sugar transferase domain-containing protein</fullName>
    </recommendedName>
</protein>
<dbReference type="Pfam" id="PF03407">
    <property type="entry name" value="Nucleotid_trans"/>
    <property type="match status" value="1"/>
</dbReference>
<accession>A0A168BI31</accession>
<dbReference type="Proteomes" id="UP000076881">
    <property type="component" value="Unassembled WGS sequence"/>
</dbReference>
<dbReference type="AlphaFoldDB" id="A0A168BI31"/>
<comment type="caution">
    <text evidence="3">The sequence shown here is derived from an EMBL/GenBank/DDBJ whole genome shotgun (WGS) entry which is preliminary data.</text>
</comment>
<feature type="transmembrane region" description="Helical" evidence="1">
    <location>
        <begin position="76"/>
        <end position="100"/>
    </location>
</feature>
<feature type="transmembrane region" description="Helical" evidence="1">
    <location>
        <begin position="106"/>
        <end position="123"/>
    </location>
</feature>
<keyword evidence="1" id="KW-1133">Transmembrane helix</keyword>
<evidence type="ECO:0000313" key="3">
    <source>
        <dbReference type="EMBL" id="OAA70146.1"/>
    </source>
</evidence>
<keyword evidence="4" id="KW-1185">Reference proteome</keyword>
<name>A0A168BI31_CORDF</name>
<gene>
    <name evidence="3" type="ORF">LEL_09962</name>
</gene>
<feature type="domain" description="Nucleotide-diphospho-sugar transferase" evidence="2">
    <location>
        <begin position="159"/>
        <end position="251"/>
    </location>
</feature>
<dbReference type="InterPro" id="IPR005069">
    <property type="entry name" value="Nucl-diP-sugar_transferase"/>
</dbReference>
<evidence type="ECO:0000313" key="4">
    <source>
        <dbReference type="Proteomes" id="UP000076881"/>
    </source>
</evidence>
<dbReference type="EMBL" id="AZHF01000010">
    <property type="protein sequence ID" value="OAA70146.1"/>
    <property type="molecule type" value="Genomic_DNA"/>
</dbReference>
<organism evidence="3 4">
    <name type="scientific">Akanthomyces lecanii RCEF 1005</name>
    <dbReference type="NCBI Taxonomy" id="1081108"/>
    <lineage>
        <taxon>Eukaryota</taxon>
        <taxon>Fungi</taxon>
        <taxon>Dikarya</taxon>
        <taxon>Ascomycota</taxon>
        <taxon>Pezizomycotina</taxon>
        <taxon>Sordariomycetes</taxon>
        <taxon>Hypocreomycetidae</taxon>
        <taxon>Hypocreales</taxon>
        <taxon>Cordycipitaceae</taxon>
        <taxon>Akanthomyces</taxon>
        <taxon>Cordyceps confragosa</taxon>
    </lineage>
</organism>
<feature type="transmembrane region" description="Helical" evidence="1">
    <location>
        <begin position="167"/>
        <end position="189"/>
    </location>
</feature>
<evidence type="ECO:0000259" key="2">
    <source>
        <dbReference type="Pfam" id="PF03407"/>
    </source>
</evidence>
<proteinExistence type="predicted"/>
<evidence type="ECO:0000256" key="1">
    <source>
        <dbReference type="SAM" id="Phobius"/>
    </source>
</evidence>
<sequence>MKRRGKEKSVQLAMAYHYNAVVAYKYGPEAFDGAGAFIHRTHCRHYPLLFQYVPSLYRATANEGNAHISILSSRNVYIFSSNVIKITAAIVPLNTGLVALAENLPYALSVISFNTFAIVSWALDAQTSLAGRRFETYRDASLFSASGNENACGVTAMHRRMMCQRPLALRLILSSGFDVLMLDAEIVFWESPLAIAPRDENRESVGMAYSTDAREFFTEHDAFANKGRRGSLIPPICNGMFWMRSSKGTASL</sequence>
<keyword evidence="1" id="KW-0812">Transmembrane</keyword>